<dbReference type="AlphaFoldDB" id="A0A158H3L1"/>
<evidence type="ECO:0000313" key="3">
    <source>
        <dbReference type="Proteomes" id="UP000054893"/>
    </source>
</evidence>
<name>A0A158H3L1_CABSO</name>
<keyword evidence="1" id="KW-0472">Membrane</keyword>
<reference evidence="2 3" key="1">
    <citation type="submission" date="2016-01" db="EMBL/GenBank/DDBJ databases">
        <authorList>
            <person name="Oliw E.H."/>
        </authorList>
    </citation>
    <scope>NUCLEOTIDE SEQUENCE [LARGE SCALE GENOMIC DNA]</scope>
    <source>
        <strain evidence="2">LMG 22029</strain>
    </source>
</reference>
<keyword evidence="1" id="KW-0812">Transmembrane</keyword>
<protein>
    <recommendedName>
        <fullName evidence="4">Transmembrane protein</fullName>
    </recommendedName>
</protein>
<feature type="transmembrane region" description="Helical" evidence="1">
    <location>
        <begin position="112"/>
        <end position="135"/>
    </location>
</feature>
<keyword evidence="1" id="KW-1133">Transmembrane helix</keyword>
<dbReference type="Pfam" id="PF09945">
    <property type="entry name" value="DUF2177"/>
    <property type="match status" value="1"/>
</dbReference>
<dbReference type="OrthoDB" id="166547at2"/>
<dbReference type="RefSeq" id="WP_060857115.1">
    <property type="nucleotide sequence ID" value="NZ_FCOC02000013.1"/>
</dbReference>
<feature type="transmembrane region" description="Helical" evidence="1">
    <location>
        <begin position="46"/>
        <end position="65"/>
    </location>
</feature>
<dbReference type="Proteomes" id="UP000054893">
    <property type="component" value="Unassembled WGS sequence"/>
</dbReference>
<gene>
    <name evidence="2" type="ORF">AWB64_04008</name>
</gene>
<dbReference type="InterPro" id="IPR018687">
    <property type="entry name" value="DUF2177_membr"/>
</dbReference>
<feature type="transmembrane region" description="Helical" evidence="1">
    <location>
        <begin position="74"/>
        <end position="92"/>
    </location>
</feature>
<sequence>MSKTFLVAFAVTAVVFLILDAIWLGVVSRNLYQREIGELLLPKPNFGAAAVFYVIYVAGLVYFCVMPGVAEASVMRGLISGALLGVVAYATYDLTNLATLKGWSATLVFIDIAWGAFASAAACAVAVAVTARVAAAT</sequence>
<feature type="transmembrane region" description="Helical" evidence="1">
    <location>
        <begin position="5"/>
        <end position="26"/>
    </location>
</feature>
<accession>A0A158H3L1</accession>
<evidence type="ECO:0000313" key="2">
    <source>
        <dbReference type="EMBL" id="SAL38641.1"/>
    </source>
</evidence>
<evidence type="ECO:0000256" key="1">
    <source>
        <dbReference type="SAM" id="Phobius"/>
    </source>
</evidence>
<proteinExistence type="predicted"/>
<evidence type="ECO:0008006" key="4">
    <source>
        <dbReference type="Google" id="ProtNLM"/>
    </source>
</evidence>
<dbReference type="EMBL" id="FCOC02000013">
    <property type="protein sequence ID" value="SAL38641.1"/>
    <property type="molecule type" value="Genomic_DNA"/>
</dbReference>
<organism evidence="2 3">
    <name type="scientific">Caballeronia sordidicola</name>
    <name type="common">Burkholderia sordidicola</name>
    <dbReference type="NCBI Taxonomy" id="196367"/>
    <lineage>
        <taxon>Bacteria</taxon>
        <taxon>Pseudomonadati</taxon>
        <taxon>Pseudomonadota</taxon>
        <taxon>Betaproteobacteria</taxon>
        <taxon>Burkholderiales</taxon>
        <taxon>Burkholderiaceae</taxon>
        <taxon>Caballeronia</taxon>
    </lineage>
</organism>